<sequence length="83" mass="9120">MTKGWRRVCKQLKIPLTSKCGIQNDQGAHSMPRKGCATHGASHQHGTVENVIRQTRSRYTPLLQCPSMVIGGKCMPNCPMTLG</sequence>
<dbReference type="Proteomes" id="UP000827092">
    <property type="component" value="Unassembled WGS sequence"/>
</dbReference>
<gene>
    <name evidence="1" type="ORF">JTE90_019993</name>
</gene>
<protein>
    <submittedName>
        <fullName evidence="1">Uncharacterized protein</fullName>
    </submittedName>
</protein>
<accession>A0AAV6U0K2</accession>
<dbReference type="AlphaFoldDB" id="A0AAV6U0K2"/>
<keyword evidence="2" id="KW-1185">Reference proteome</keyword>
<proteinExistence type="predicted"/>
<reference evidence="1 2" key="1">
    <citation type="journal article" date="2022" name="Nat. Ecol. Evol.">
        <title>A masculinizing supergene underlies an exaggerated male reproductive morph in a spider.</title>
        <authorList>
            <person name="Hendrickx F."/>
            <person name="De Corte Z."/>
            <person name="Sonet G."/>
            <person name="Van Belleghem S.M."/>
            <person name="Kostlbacher S."/>
            <person name="Vangestel C."/>
        </authorList>
    </citation>
    <scope>NUCLEOTIDE SEQUENCE [LARGE SCALE GENOMIC DNA]</scope>
    <source>
        <strain evidence="1">W744_W776</strain>
    </source>
</reference>
<comment type="caution">
    <text evidence="1">The sequence shown here is derived from an EMBL/GenBank/DDBJ whole genome shotgun (WGS) entry which is preliminary data.</text>
</comment>
<evidence type="ECO:0000313" key="2">
    <source>
        <dbReference type="Proteomes" id="UP000827092"/>
    </source>
</evidence>
<dbReference type="EMBL" id="JAFNEN010000730">
    <property type="protein sequence ID" value="KAG8177982.1"/>
    <property type="molecule type" value="Genomic_DNA"/>
</dbReference>
<evidence type="ECO:0000313" key="1">
    <source>
        <dbReference type="EMBL" id="KAG8177982.1"/>
    </source>
</evidence>
<name>A0AAV6U0K2_9ARAC</name>
<organism evidence="1 2">
    <name type="scientific">Oedothorax gibbosus</name>
    <dbReference type="NCBI Taxonomy" id="931172"/>
    <lineage>
        <taxon>Eukaryota</taxon>
        <taxon>Metazoa</taxon>
        <taxon>Ecdysozoa</taxon>
        <taxon>Arthropoda</taxon>
        <taxon>Chelicerata</taxon>
        <taxon>Arachnida</taxon>
        <taxon>Araneae</taxon>
        <taxon>Araneomorphae</taxon>
        <taxon>Entelegynae</taxon>
        <taxon>Araneoidea</taxon>
        <taxon>Linyphiidae</taxon>
        <taxon>Erigoninae</taxon>
        <taxon>Oedothorax</taxon>
    </lineage>
</organism>